<feature type="transmembrane region" description="Helical" evidence="6">
    <location>
        <begin position="20"/>
        <end position="38"/>
    </location>
</feature>
<proteinExistence type="inferred from homology"/>
<dbReference type="InterPro" id="IPR004963">
    <property type="entry name" value="PAE/NOTUM"/>
</dbReference>
<evidence type="ECO:0000256" key="4">
    <source>
        <dbReference type="ARBA" id="ARBA00022512"/>
    </source>
</evidence>
<reference evidence="7 8" key="1">
    <citation type="journal article" date="2020" name="IScience">
        <title>Genome Sequencing of the Endangered Kingdonia uniflora (Circaeasteraceae, Ranunculales) Reveals Potential Mechanisms of Evolutionary Specialization.</title>
        <authorList>
            <person name="Sun Y."/>
            <person name="Deng T."/>
            <person name="Zhang A."/>
            <person name="Moore M.J."/>
            <person name="Landis J.B."/>
            <person name="Lin N."/>
            <person name="Zhang H."/>
            <person name="Zhang X."/>
            <person name="Huang J."/>
            <person name="Zhang X."/>
            <person name="Sun H."/>
            <person name="Wang H."/>
        </authorList>
    </citation>
    <scope>NUCLEOTIDE SEQUENCE [LARGE SCALE GENOMIC DNA]</scope>
    <source>
        <strain evidence="7">TB1705</strain>
        <tissue evidence="7">Leaf</tissue>
    </source>
</reference>
<dbReference type="OrthoDB" id="2015280at2759"/>
<protein>
    <recommendedName>
        <fullName evidence="5">Pectin acetylesterase</fullName>
        <ecNumber evidence="5">3.1.1.-</ecNumber>
    </recommendedName>
</protein>
<keyword evidence="6" id="KW-1133">Transmembrane helix</keyword>
<name>A0A7J7L569_9MAGN</name>
<dbReference type="AlphaFoldDB" id="A0A7J7L569"/>
<dbReference type="Pfam" id="PF03283">
    <property type="entry name" value="PAE"/>
    <property type="match status" value="1"/>
</dbReference>
<evidence type="ECO:0000256" key="3">
    <source>
        <dbReference type="ARBA" id="ARBA00005784"/>
    </source>
</evidence>
<keyword evidence="5" id="KW-0378">Hydrolase</keyword>
<keyword evidence="8" id="KW-1185">Reference proteome</keyword>
<dbReference type="GO" id="GO:0071555">
    <property type="term" value="P:cell wall organization"/>
    <property type="evidence" value="ECO:0007669"/>
    <property type="project" value="UniProtKB-KW"/>
</dbReference>
<evidence type="ECO:0000256" key="6">
    <source>
        <dbReference type="SAM" id="Phobius"/>
    </source>
</evidence>
<dbReference type="PANTHER" id="PTHR21562">
    <property type="entry name" value="NOTUM-RELATED"/>
    <property type="match status" value="1"/>
</dbReference>
<evidence type="ECO:0000256" key="2">
    <source>
        <dbReference type="ARBA" id="ARBA00004191"/>
    </source>
</evidence>
<comment type="caution">
    <text evidence="7">The sequence shown here is derived from an EMBL/GenBank/DDBJ whole genome shotgun (WGS) entry which is preliminary data.</text>
</comment>
<organism evidence="7 8">
    <name type="scientific">Kingdonia uniflora</name>
    <dbReference type="NCBI Taxonomy" id="39325"/>
    <lineage>
        <taxon>Eukaryota</taxon>
        <taxon>Viridiplantae</taxon>
        <taxon>Streptophyta</taxon>
        <taxon>Embryophyta</taxon>
        <taxon>Tracheophyta</taxon>
        <taxon>Spermatophyta</taxon>
        <taxon>Magnoliopsida</taxon>
        <taxon>Ranunculales</taxon>
        <taxon>Circaeasteraceae</taxon>
        <taxon>Kingdonia</taxon>
    </lineage>
</organism>
<evidence type="ECO:0000313" key="7">
    <source>
        <dbReference type="EMBL" id="KAF6137766.1"/>
    </source>
</evidence>
<keyword evidence="6" id="KW-0472">Membrane</keyword>
<evidence type="ECO:0000313" key="8">
    <source>
        <dbReference type="Proteomes" id="UP000541444"/>
    </source>
</evidence>
<evidence type="ECO:0000256" key="1">
    <source>
        <dbReference type="ARBA" id="ARBA00003534"/>
    </source>
</evidence>
<dbReference type="EMBL" id="JACGCM010002624">
    <property type="protein sequence ID" value="KAF6137766.1"/>
    <property type="molecule type" value="Genomic_DNA"/>
</dbReference>
<dbReference type="Proteomes" id="UP000541444">
    <property type="component" value="Unassembled WGS sequence"/>
</dbReference>
<comment type="similarity">
    <text evidence="3 5">Belongs to the pectinacetylesterase family.</text>
</comment>
<accession>A0A7J7L569</accession>
<sequence length="434" mass="49132">MANLRLIELIWRSKWGRRDYTIAAIGFTMISFALIVSFDSSSSSRIKESESNSLIRINDDDDDLVDLTLLKNAQQKGAVCLDGSSPGYHFQRGFDSGSHNWLLHIEGGGWCNTIESCSARKLTALGSSNYMDRQVRFTGILSRKASENPDFFNWNKVKIRYCDGASLAGNPANELKVASTDSPKLFFRGQLIWEAIMDEFVALGLANAKQALLSGCSAGGLATLIHCDSFKEILPKESKVKCLSDAGFFLDEKDISGNNTMRSFYRDVVYLQVSFRLSSLMVLSKVCARIVSLGWNRLRQCVFPHEIIKNIKTPVFFVNSAYDFWQIQNVLAPHVSDYHNIWHKCRLNLKDCDSNQTQILHGKVSYSFESQGFNYKKHVPAKSPVKNIDRFAFCDFCHKTLAEAVADWYFDRRIVKEIDCAYPCNPTCHNMDFS</sequence>
<evidence type="ECO:0000256" key="5">
    <source>
        <dbReference type="RuleBase" id="RU363114"/>
    </source>
</evidence>
<dbReference type="EC" id="3.1.1.-" evidence="5"/>
<keyword evidence="4 5" id="KW-0134">Cell wall</keyword>
<keyword evidence="5" id="KW-0961">Cell wall biogenesis/degradation</keyword>
<keyword evidence="5" id="KW-0964">Secreted</keyword>
<comment type="subcellular location">
    <subcellularLocation>
        <location evidence="2 5">Secreted</location>
        <location evidence="2 5">Cell wall</location>
    </subcellularLocation>
</comment>
<dbReference type="GO" id="GO:0016787">
    <property type="term" value="F:hydrolase activity"/>
    <property type="evidence" value="ECO:0007669"/>
    <property type="project" value="UniProtKB-KW"/>
</dbReference>
<comment type="function">
    <text evidence="1 5">Hydrolyzes acetyl esters in homogalacturonan regions of pectin. In type I primary cell wall, galacturonic acid residues of pectin can be acetylated at the O-2 and O-3 positions. Decreasing the degree of acetylation of pectin gels in vitro alters their physical properties.</text>
</comment>
<gene>
    <name evidence="7" type="ORF">GIB67_040474</name>
</gene>
<dbReference type="PANTHER" id="PTHR21562:SF83">
    <property type="entry name" value="PECTIN ACETYLESTERASE 4"/>
    <property type="match status" value="1"/>
</dbReference>
<keyword evidence="6" id="KW-0812">Transmembrane</keyword>